<keyword evidence="2" id="KW-1185">Reference proteome</keyword>
<dbReference type="AlphaFoldDB" id="A0A0K1PQ40"/>
<organism evidence="1 2">
    <name type="scientific">Labilithrix luteola</name>
    <dbReference type="NCBI Taxonomy" id="1391654"/>
    <lineage>
        <taxon>Bacteria</taxon>
        <taxon>Pseudomonadati</taxon>
        <taxon>Myxococcota</taxon>
        <taxon>Polyangia</taxon>
        <taxon>Polyangiales</taxon>
        <taxon>Labilitrichaceae</taxon>
        <taxon>Labilithrix</taxon>
    </lineage>
</organism>
<dbReference type="KEGG" id="llu:AKJ09_01878"/>
<dbReference type="EMBL" id="CP012333">
    <property type="protein sequence ID" value="AKU95214.1"/>
    <property type="molecule type" value="Genomic_DNA"/>
</dbReference>
<sequence length="44" mass="4684">MPEKFSFLHEAVVIGSLSGEMAMSLALESASTRGASTPSRSRTR</sequence>
<dbReference type="Proteomes" id="UP000064967">
    <property type="component" value="Chromosome"/>
</dbReference>
<protein>
    <submittedName>
        <fullName evidence="1">Uncharacterized protein</fullName>
    </submittedName>
</protein>
<reference evidence="1 2" key="1">
    <citation type="submission" date="2015-08" db="EMBL/GenBank/DDBJ databases">
        <authorList>
            <person name="Babu N.S."/>
            <person name="Beckwith C.J."/>
            <person name="Beseler K.G."/>
            <person name="Brison A."/>
            <person name="Carone J.V."/>
            <person name="Caskin T.P."/>
            <person name="Diamond M."/>
            <person name="Durham M.E."/>
            <person name="Foxe J.M."/>
            <person name="Go M."/>
            <person name="Henderson B.A."/>
            <person name="Jones I.B."/>
            <person name="McGettigan J.A."/>
            <person name="Micheletti S.J."/>
            <person name="Nasrallah M.E."/>
            <person name="Ortiz D."/>
            <person name="Piller C.R."/>
            <person name="Privatt S.R."/>
            <person name="Schneider S.L."/>
            <person name="Sharp S."/>
            <person name="Smith T.C."/>
            <person name="Stanton J.D."/>
            <person name="Ullery H.E."/>
            <person name="Wilson R.J."/>
            <person name="Serrano M.G."/>
            <person name="Buck G."/>
            <person name="Lee V."/>
            <person name="Wang Y."/>
            <person name="Carvalho R."/>
            <person name="Voegtly L."/>
            <person name="Shi R."/>
            <person name="Duckworth R."/>
            <person name="Johnson A."/>
            <person name="Loviza R."/>
            <person name="Walstead R."/>
            <person name="Shah Z."/>
            <person name="Kiflezghi M."/>
            <person name="Wade K."/>
            <person name="Ball S.L."/>
            <person name="Bradley K.W."/>
            <person name="Asai D.J."/>
            <person name="Bowman C.A."/>
            <person name="Russell D.A."/>
            <person name="Pope W.H."/>
            <person name="Jacobs-Sera D."/>
            <person name="Hendrix R.W."/>
            <person name="Hatfull G.F."/>
        </authorList>
    </citation>
    <scope>NUCLEOTIDE SEQUENCE [LARGE SCALE GENOMIC DNA]</scope>
    <source>
        <strain evidence="1 2">DSM 27648</strain>
    </source>
</reference>
<accession>A0A0K1PQ40</accession>
<evidence type="ECO:0000313" key="2">
    <source>
        <dbReference type="Proteomes" id="UP000064967"/>
    </source>
</evidence>
<evidence type="ECO:0000313" key="1">
    <source>
        <dbReference type="EMBL" id="AKU95214.1"/>
    </source>
</evidence>
<gene>
    <name evidence="1" type="ORF">AKJ09_01878</name>
</gene>
<name>A0A0K1PQ40_9BACT</name>
<proteinExistence type="predicted"/>